<feature type="binding site" evidence="10">
    <location>
        <position position="39"/>
    </location>
    <ligand>
        <name>ATP</name>
        <dbReference type="ChEBI" id="CHEBI:30616"/>
    </ligand>
</feature>
<dbReference type="InterPro" id="IPR018451">
    <property type="entry name" value="NAF/FISL_domain"/>
</dbReference>
<keyword evidence="6" id="KW-0418">Kinase</keyword>
<protein>
    <recommendedName>
        <fullName evidence="2">non-specific serine/threonine protein kinase</fullName>
        <ecNumber evidence="2">2.7.11.1</ecNumber>
    </recommendedName>
</protein>
<evidence type="ECO:0000256" key="10">
    <source>
        <dbReference type="PROSITE-ProRule" id="PRU10141"/>
    </source>
</evidence>
<evidence type="ECO:0000256" key="3">
    <source>
        <dbReference type="ARBA" id="ARBA00022527"/>
    </source>
</evidence>
<keyword evidence="5 10" id="KW-0547">Nucleotide-binding</keyword>
<evidence type="ECO:0000256" key="7">
    <source>
        <dbReference type="ARBA" id="ARBA00022840"/>
    </source>
</evidence>
<dbReference type="PROSITE" id="PS50011">
    <property type="entry name" value="PROTEIN_KINASE_DOM"/>
    <property type="match status" value="1"/>
</dbReference>
<feature type="domain" description="Protein kinase" evidence="11">
    <location>
        <begin position="10"/>
        <end position="291"/>
    </location>
</feature>
<sequence>MGNVRNVGKYQLCGTIGEGTFAKVKLAKNTTNAQKVAIKIIDKQMIITNNLMYQVQREIRTMKLLNHPNIVRIHEVIATKAKIYIVMEHVAGGRLSDKLSYSKPLSEEEARKYFQQLIDAVEYCHCRGVYHRDLKVRQIKNQRKLPILEQNIKLTQNVMPYFVQPENLLLDNKGNIKVSDFGLSTLQKPGNLLLTACGSPCYVGPELLRNKGYEGAAADVWTCGVILFEMLAGYLPFDDDNLLNLYRKILGAAYECPRWFTPSQKKLISRIFNQVPNERITVAEIMEDEWFQIDYKPAVGIDFQEKSNVDNVQAAVDSVQEGAVHKVIPQPPRFINAFKLISMSRDLDLTGMFEGQASLQTKTHDDNKKRIILGSKFTISETMQKIERAAQDASLSIERMDNCKIRMWSRLKSKCRSCFDLSAEVTEVAPTDCVVEISKSTGELGAYQEVLYCCILLLDISFLASYFQNTEPANSNRKTVLQKTVKLADRRNMQTSSEANVKG</sequence>
<dbReference type="GO" id="GO:0004674">
    <property type="term" value="F:protein serine/threonine kinase activity"/>
    <property type="evidence" value="ECO:0007669"/>
    <property type="project" value="UniProtKB-KW"/>
</dbReference>
<dbReference type="PROSITE" id="PS50816">
    <property type="entry name" value="NAF"/>
    <property type="match status" value="1"/>
</dbReference>
<keyword evidence="7 10" id="KW-0067">ATP-binding</keyword>
<feature type="domain" description="NAF" evidence="12">
    <location>
        <begin position="330"/>
        <end position="354"/>
    </location>
</feature>
<reference evidence="13" key="1">
    <citation type="submission" date="2022-04" db="EMBL/GenBank/DDBJ databases">
        <title>Carnegiea gigantea Genome sequencing and assembly v2.</title>
        <authorList>
            <person name="Copetti D."/>
            <person name="Sanderson M.J."/>
            <person name="Burquez A."/>
            <person name="Wojciechowski M.F."/>
        </authorList>
    </citation>
    <scope>NUCLEOTIDE SEQUENCE</scope>
    <source>
        <strain evidence="13">SGP5-SGP5p</strain>
        <tissue evidence="13">Aerial part</tissue>
    </source>
</reference>
<dbReference type="AlphaFoldDB" id="A0A9Q1QGF3"/>
<organism evidence="13 14">
    <name type="scientific">Carnegiea gigantea</name>
    <dbReference type="NCBI Taxonomy" id="171969"/>
    <lineage>
        <taxon>Eukaryota</taxon>
        <taxon>Viridiplantae</taxon>
        <taxon>Streptophyta</taxon>
        <taxon>Embryophyta</taxon>
        <taxon>Tracheophyta</taxon>
        <taxon>Spermatophyta</taxon>
        <taxon>Magnoliopsida</taxon>
        <taxon>eudicotyledons</taxon>
        <taxon>Gunneridae</taxon>
        <taxon>Pentapetalae</taxon>
        <taxon>Caryophyllales</taxon>
        <taxon>Cactineae</taxon>
        <taxon>Cactaceae</taxon>
        <taxon>Cactoideae</taxon>
        <taxon>Echinocereeae</taxon>
        <taxon>Carnegiea</taxon>
    </lineage>
</organism>
<comment type="catalytic activity">
    <reaction evidence="9">
        <text>L-seryl-[protein] + ATP = O-phospho-L-seryl-[protein] + ADP + H(+)</text>
        <dbReference type="Rhea" id="RHEA:17989"/>
        <dbReference type="Rhea" id="RHEA-COMP:9863"/>
        <dbReference type="Rhea" id="RHEA-COMP:11604"/>
        <dbReference type="ChEBI" id="CHEBI:15378"/>
        <dbReference type="ChEBI" id="CHEBI:29999"/>
        <dbReference type="ChEBI" id="CHEBI:30616"/>
        <dbReference type="ChEBI" id="CHEBI:83421"/>
        <dbReference type="ChEBI" id="CHEBI:456216"/>
        <dbReference type="EC" id="2.7.11.1"/>
    </reaction>
</comment>
<dbReference type="SUPFAM" id="SSF56112">
    <property type="entry name" value="Protein kinase-like (PK-like)"/>
    <property type="match status" value="1"/>
</dbReference>
<evidence type="ECO:0000259" key="12">
    <source>
        <dbReference type="PROSITE" id="PS50816"/>
    </source>
</evidence>
<dbReference type="Gene3D" id="3.30.310.80">
    <property type="entry name" value="Kinase associated domain 1, KA1"/>
    <property type="match status" value="1"/>
</dbReference>
<keyword evidence="14" id="KW-1185">Reference proteome</keyword>
<evidence type="ECO:0000259" key="11">
    <source>
        <dbReference type="PROSITE" id="PS50011"/>
    </source>
</evidence>
<evidence type="ECO:0000256" key="4">
    <source>
        <dbReference type="ARBA" id="ARBA00022679"/>
    </source>
</evidence>
<dbReference type="FunFam" id="3.30.200.20:FF:000096">
    <property type="entry name" value="Non-specific serine/threonine protein kinase"/>
    <property type="match status" value="1"/>
</dbReference>
<dbReference type="InterPro" id="IPR000719">
    <property type="entry name" value="Prot_kinase_dom"/>
</dbReference>
<dbReference type="OrthoDB" id="193931at2759"/>
<accession>A0A9Q1QGF3</accession>
<comment type="catalytic activity">
    <reaction evidence="8">
        <text>L-threonyl-[protein] + ATP = O-phospho-L-threonyl-[protein] + ADP + H(+)</text>
        <dbReference type="Rhea" id="RHEA:46608"/>
        <dbReference type="Rhea" id="RHEA-COMP:11060"/>
        <dbReference type="Rhea" id="RHEA-COMP:11605"/>
        <dbReference type="ChEBI" id="CHEBI:15378"/>
        <dbReference type="ChEBI" id="CHEBI:30013"/>
        <dbReference type="ChEBI" id="CHEBI:30616"/>
        <dbReference type="ChEBI" id="CHEBI:61977"/>
        <dbReference type="ChEBI" id="CHEBI:456216"/>
        <dbReference type="EC" id="2.7.11.1"/>
    </reaction>
</comment>
<dbReference type="Pfam" id="PF03822">
    <property type="entry name" value="NAF"/>
    <property type="match status" value="1"/>
</dbReference>
<dbReference type="PROSITE" id="PS00107">
    <property type="entry name" value="PROTEIN_KINASE_ATP"/>
    <property type="match status" value="1"/>
</dbReference>
<evidence type="ECO:0000313" key="13">
    <source>
        <dbReference type="EMBL" id="KAJ8439560.1"/>
    </source>
</evidence>
<evidence type="ECO:0000313" key="14">
    <source>
        <dbReference type="Proteomes" id="UP001153076"/>
    </source>
</evidence>
<dbReference type="GO" id="GO:0005524">
    <property type="term" value="F:ATP binding"/>
    <property type="evidence" value="ECO:0007669"/>
    <property type="project" value="UniProtKB-UniRule"/>
</dbReference>
<gene>
    <name evidence="13" type="ORF">Cgig2_024147</name>
</gene>
<dbReference type="Gene3D" id="1.10.510.10">
    <property type="entry name" value="Transferase(Phosphotransferase) domain 1"/>
    <property type="match status" value="1"/>
</dbReference>
<evidence type="ECO:0000256" key="1">
    <source>
        <dbReference type="ARBA" id="ARBA00001936"/>
    </source>
</evidence>
<dbReference type="Proteomes" id="UP001153076">
    <property type="component" value="Unassembled WGS sequence"/>
</dbReference>
<dbReference type="GO" id="GO:0007165">
    <property type="term" value="P:signal transduction"/>
    <property type="evidence" value="ECO:0007669"/>
    <property type="project" value="InterPro"/>
</dbReference>
<keyword evidence="3" id="KW-0723">Serine/threonine-protein kinase</keyword>
<comment type="cofactor">
    <cofactor evidence="1">
        <name>Mn(2+)</name>
        <dbReference type="ChEBI" id="CHEBI:29035"/>
    </cofactor>
</comment>
<dbReference type="InterPro" id="IPR011009">
    <property type="entry name" value="Kinase-like_dom_sf"/>
</dbReference>
<evidence type="ECO:0000256" key="9">
    <source>
        <dbReference type="ARBA" id="ARBA00048679"/>
    </source>
</evidence>
<dbReference type="InterPro" id="IPR017441">
    <property type="entry name" value="Protein_kinase_ATP_BS"/>
</dbReference>
<keyword evidence="4" id="KW-0808">Transferase</keyword>
<dbReference type="Pfam" id="PF00069">
    <property type="entry name" value="Pkinase"/>
    <property type="match status" value="2"/>
</dbReference>
<dbReference type="EC" id="2.7.11.1" evidence="2"/>
<comment type="caution">
    <text evidence="13">The sequence shown here is derived from an EMBL/GenBank/DDBJ whole genome shotgun (WGS) entry which is preliminary data.</text>
</comment>
<name>A0A9Q1QGF3_9CARY</name>
<proteinExistence type="predicted"/>
<dbReference type="PANTHER" id="PTHR43895:SF123">
    <property type="entry name" value="NON-SPECIFIC SERINE_THREONINE PROTEIN KINASE"/>
    <property type="match status" value="1"/>
</dbReference>
<evidence type="ECO:0000256" key="8">
    <source>
        <dbReference type="ARBA" id="ARBA00047899"/>
    </source>
</evidence>
<dbReference type="EMBL" id="JAKOGI010000216">
    <property type="protein sequence ID" value="KAJ8439560.1"/>
    <property type="molecule type" value="Genomic_DNA"/>
</dbReference>
<dbReference type="PANTHER" id="PTHR43895">
    <property type="entry name" value="CALCIUM/CALMODULIN-DEPENDENT PROTEIN KINASE KINASE-RELATED"/>
    <property type="match status" value="1"/>
</dbReference>
<dbReference type="InterPro" id="IPR004041">
    <property type="entry name" value="NAF_dom"/>
</dbReference>
<evidence type="ECO:0000256" key="5">
    <source>
        <dbReference type="ARBA" id="ARBA00022741"/>
    </source>
</evidence>
<dbReference type="CDD" id="cd12195">
    <property type="entry name" value="CIPK_C"/>
    <property type="match status" value="1"/>
</dbReference>
<evidence type="ECO:0000256" key="2">
    <source>
        <dbReference type="ARBA" id="ARBA00012513"/>
    </source>
</evidence>
<evidence type="ECO:0000256" key="6">
    <source>
        <dbReference type="ARBA" id="ARBA00022777"/>
    </source>
</evidence>